<evidence type="ECO:0000256" key="2">
    <source>
        <dbReference type="ARBA" id="ARBA00022603"/>
    </source>
</evidence>
<sequence length="411" mass="44227">MRRKRRSSTPRPRWPEPVRLNASRETAIKPVTLTFYEFFAGGGMARAGLGAGWTCAFANDLSPKKAAAYRANWGGEELFLGDVHDVTSAMLPGRADLAWGSFPCQDLSLAGRGAGLSGARSGAFWGFWAAILALRREERAPKTLVLENVCGTLTSHGGQDFAAIGSALAEAGYRFGAMVVDAALFVPQSRPRLFILAFARDVVPPEGFVSHSPSALWHPKALVAAHARLGAEARKAWVWITAPAPRRNVATLADIVEDEPADVRWRSAPETEALLAMMAPLHRARIAAACLSGERRVGTVYKRMRIGPDGRKIQRAEARFDGIAGCLRTPAGGSSRQTLIVIDGAAVRTRLMSAREAARLMGLPDDYQLPANYNDGYRLAGDGVAAPVVRFLAEHLIEPLLGRDALALKAG</sequence>
<dbReference type="Gene3D" id="3.40.50.150">
    <property type="entry name" value="Vaccinia Virus protein VP39"/>
    <property type="match status" value="1"/>
</dbReference>
<dbReference type="EMBL" id="SIUB01000006">
    <property type="protein sequence ID" value="TBN51859.1"/>
    <property type="molecule type" value="Genomic_DNA"/>
</dbReference>
<evidence type="ECO:0000256" key="4">
    <source>
        <dbReference type="ARBA" id="ARBA00022691"/>
    </source>
</evidence>
<dbReference type="InterPro" id="IPR001525">
    <property type="entry name" value="C5_MeTfrase"/>
</dbReference>
<keyword evidence="2 7" id="KW-0489">Methyltransferase</keyword>
<dbReference type="GO" id="GO:0044027">
    <property type="term" value="P:negative regulation of gene expression via chromosomal CpG island methylation"/>
    <property type="evidence" value="ECO:0007669"/>
    <property type="project" value="TreeGrafter"/>
</dbReference>
<feature type="active site" evidence="7">
    <location>
        <position position="104"/>
    </location>
</feature>
<keyword evidence="5" id="KW-0680">Restriction system</keyword>
<dbReference type="OrthoDB" id="9813719at2"/>
<dbReference type="PANTHER" id="PTHR10629">
    <property type="entry name" value="CYTOSINE-SPECIFIC METHYLTRANSFERASE"/>
    <property type="match status" value="1"/>
</dbReference>
<evidence type="ECO:0000256" key="6">
    <source>
        <dbReference type="ARBA" id="ARBA00047422"/>
    </source>
</evidence>
<dbReference type="EC" id="2.1.1.37" evidence="1"/>
<evidence type="ECO:0000256" key="7">
    <source>
        <dbReference type="PROSITE-ProRule" id="PRU01016"/>
    </source>
</evidence>
<evidence type="ECO:0000313" key="10">
    <source>
        <dbReference type="Proteomes" id="UP000291613"/>
    </source>
</evidence>
<evidence type="ECO:0000256" key="1">
    <source>
        <dbReference type="ARBA" id="ARBA00011975"/>
    </source>
</evidence>
<evidence type="ECO:0000256" key="5">
    <source>
        <dbReference type="ARBA" id="ARBA00022747"/>
    </source>
</evidence>
<dbReference type="PROSITE" id="PS51679">
    <property type="entry name" value="SAM_MT_C5"/>
    <property type="match status" value="1"/>
</dbReference>
<dbReference type="Gene3D" id="3.90.120.10">
    <property type="entry name" value="DNA Methylase, subunit A, domain 2"/>
    <property type="match status" value="1"/>
</dbReference>
<dbReference type="NCBIfam" id="TIGR00675">
    <property type="entry name" value="dcm"/>
    <property type="match status" value="1"/>
</dbReference>
<dbReference type="GO" id="GO:0003886">
    <property type="term" value="F:DNA (cytosine-5-)-methyltransferase activity"/>
    <property type="evidence" value="ECO:0007669"/>
    <property type="project" value="UniProtKB-EC"/>
</dbReference>
<dbReference type="InterPro" id="IPR029063">
    <property type="entry name" value="SAM-dependent_MTases_sf"/>
</dbReference>
<dbReference type="SUPFAM" id="SSF53335">
    <property type="entry name" value="S-adenosyl-L-methionine-dependent methyltransferases"/>
    <property type="match status" value="1"/>
</dbReference>
<dbReference type="PRINTS" id="PR00105">
    <property type="entry name" value="C5METTRFRASE"/>
</dbReference>
<comment type="similarity">
    <text evidence="7 8">Belongs to the class I-like SAM-binding methyltransferase superfamily. C5-methyltransferase family.</text>
</comment>
<dbReference type="GO" id="GO:0032259">
    <property type="term" value="P:methylation"/>
    <property type="evidence" value="ECO:0007669"/>
    <property type="project" value="UniProtKB-KW"/>
</dbReference>
<accession>A0A4Q9GID5</accession>
<dbReference type="Proteomes" id="UP000291613">
    <property type="component" value="Unassembled WGS sequence"/>
</dbReference>
<keyword evidence="3 7" id="KW-0808">Transferase</keyword>
<keyword evidence="10" id="KW-1185">Reference proteome</keyword>
<keyword evidence="4 7" id="KW-0949">S-adenosyl-L-methionine</keyword>
<evidence type="ECO:0000256" key="8">
    <source>
        <dbReference type="RuleBase" id="RU000416"/>
    </source>
</evidence>
<organism evidence="9 10">
    <name type="scientific">Hansschlegelia quercus</name>
    <dbReference type="NCBI Taxonomy" id="2528245"/>
    <lineage>
        <taxon>Bacteria</taxon>
        <taxon>Pseudomonadati</taxon>
        <taxon>Pseudomonadota</taxon>
        <taxon>Alphaproteobacteria</taxon>
        <taxon>Hyphomicrobiales</taxon>
        <taxon>Methylopilaceae</taxon>
        <taxon>Hansschlegelia</taxon>
    </lineage>
</organism>
<evidence type="ECO:0000256" key="3">
    <source>
        <dbReference type="ARBA" id="ARBA00022679"/>
    </source>
</evidence>
<evidence type="ECO:0000313" key="9">
    <source>
        <dbReference type="EMBL" id="TBN51859.1"/>
    </source>
</evidence>
<proteinExistence type="inferred from homology"/>
<gene>
    <name evidence="9" type="ORF">EYR15_13255</name>
</gene>
<dbReference type="GO" id="GO:0003677">
    <property type="term" value="F:DNA binding"/>
    <property type="evidence" value="ECO:0007669"/>
    <property type="project" value="TreeGrafter"/>
</dbReference>
<name>A0A4Q9GID5_9HYPH</name>
<dbReference type="PANTHER" id="PTHR10629:SF52">
    <property type="entry name" value="DNA (CYTOSINE-5)-METHYLTRANSFERASE 1"/>
    <property type="match status" value="1"/>
</dbReference>
<dbReference type="GO" id="GO:0009307">
    <property type="term" value="P:DNA restriction-modification system"/>
    <property type="evidence" value="ECO:0007669"/>
    <property type="project" value="UniProtKB-KW"/>
</dbReference>
<reference evidence="9 10" key="1">
    <citation type="submission" date="2019-02" db="EMBL/GenBank/DDBJ databases">
        <title>Hansschlegelia quercus sp. nov., a novel methylotrophic bacterium from buds of oak (Quercus robur L.).</title>
        <authorList>
            <person name="Agafonova N.V."/>
            <person name="Kaparullina E.N."/>
            <person name="Grouzdev D.S."/>
            <person name="Doronina N.V."/>
        </authorList>
    </citation>
    <scope>NUCLEOTIDE SEQUENCE [LARGE SCALE GENOMIC DNA]</scope>
    <source>
        <strain evidence="9 10">Dub</strain>
    </source>
</reference>
<protein>
    <recommendedName>
        <fullName evidence="1">DNA (cytosine-5-)-methyltransferase</fullName>
        <ecNumber evidence="1">2.1.1.37</ecNumber>
    </recommendedName>
</protein>
<dbReference type="AlphaFoldDB" id="A0A4Q9GID5"/>
<dbReference type="Pfam" id="PF00145">
    <property type="entry name" value="DNA_methylase"/>
    <property type="match status" value="1"/>
</dbReference>
<comment type="caution">
    <text evidence="9">The sequence shown here is derived from an EMBL/GenBank/DDBJ whole genome shotgun (WGS) entry which is preliminary data.</text>
</comment>
<comment type="catalytic activity">
    <reaction evidence="6">
        <text>a 2'-deoxycytidine in DNA + S-adenosyl-L-methionine = a 5-methyl-2'-deoxycytidine in DNA + S-adenosyl-L-homocysteine + H(+)</text>
        <dbReference type="Rhea" id="RHEA:13681"/>
        <dbReference type="Rhea" id="RHEA-COMP:11369"/>
        <dbReference type="Rhea" id="RHEA-COMP:11370"/>
        <dbReference type="ChEBI" id="CHEBI:15378"/>
        <dbReference type="ChEBI" id="CHEBI:57856"/>
        <dbReference type="ChEBI" id="CHEBI:59789"/>
        <dbReference type="ChEBI" id="CHEBI:85452"/>
        <dbReference type="ChEBI" id="CHEBI:85454"/>
        <dbReference type="EC" id="2.1.1.37"/>
    </reaction>
</comment>
<dbReference type="InterPro" id="IPR050390">
    <property type="entry name" value="C5-Methyltransferase"/>
</dbReference>